<dbReference type="AlphaFoldDB" id="A0A5C4JHD0"/>
<feature type="transmembrane region" description="Helical" evidence="5">
    <location>
        <begin position="133"/>
        <end position="151"/>
    </location>
</feature>
<comment type="caution">
    <text evidence="7">The sequence shown here is derived from an EMBL/GenBank/DDBJ whole genome shotgun (WGS) entry which is preliminary data.</text>
</comment>
<dbReference type="OrthoDB" id="182417at2"/>
<protein>
    <submittedName>
        <fullName evidence="7">MFS transporter</fullName>
    </submittedName>
</protein>
<dbReference type="PANTHER" id="PTHR11360">
    <property type="entry name" value="MONOCARBOXYLATE TRANSPORTER"/>
    <property type="match status" value="1"/>
</dbReference>
<feature type="transmembrane region" description="Helical" evidence="5">
    <location>
        <begin position="324"/>
        <end position="349"/>
    </location>
</feature>
<dbReference type="InterPro" id="IPR036259">
    <property type="entry name" value="MFS_trans_sf"/>
</dbReference>
<feature type="transmembrane region" description="Helical" evidence="5">
    <location>
        <begin position="238"/>
        <end position="258"/>
    </location>
</feature>
<reference evidence="7 8" key="1">
    <citation type="submission" date="2019-05" db="EMBL/GenBank/DDBJ databases">
        <title>Draft genome sequence of Actinomadura sp. 14C53.</title>
        <authorList>
            <person name="Saricaoglu S."/>
            <person name="Isik K."/>
        </authorList>
    </citation>
    <scope>NUCLEOTIDE SEQUENCE [LARGE SCALE GENOMIC DNA]</scope>
    <source>
        <strain evidence="7 8">14C53</strain>
    </source>
</reference>
<evidence type="ECO:0000313" key="8">
    <source>
        <dbReference type="Proteomes" id="UP000309174"/>
    </source>
</evidence>
<dbReference type="Proteomes" id="UP000309174">
    <property type="component" value="Unassembled WGS sequence"/>
</dbReference>
<evidence type="ECO:0000259" key="6">
    <source>
        <dbReference type="PROSITE" id="PS50850"/>
    </source>
</evidence>
<comment type="subcellular location">
    <subcellularLocation>
        <location evidence="1">Cell membrane</location>
        <topology evidence="1">Multi-pass membrane protein</topology>
    </subcellularLocation>
</comment>
<dbReference type="InterPro" id="IPR020846">
    <property type="entry name" value="MFS_dom"/>
</dbReference>
<dbReference type="PROSITE" id="PS50850">
    <property type="entry name" value="MFS"/>
    <property type="match status" value="1"/>
</dbReference>
<dbReference type="Gene3D" id="1.20.1250.20">
    <property type="entry name" value="MFS general substrate transporter like domains"/>
    <property type="match status" value="1"/>
</dbReference>
<feature type="transmembrane region" description="Helical" evidence="5">
    <location>
        <begin position="97"/>
        <end position="121"/>
    </location>
</feature>
<feature type="transmembrane region" description="Helical" evidence="5">
    <location>
        <begin position="163"/>
        <end position="183"/>
    </location>
</feature>
<dbReference type="GO" id="GO:0005886">
    <property type="term" value="C:plasma membrane"/>
    <property type="evidence" value="ECO:0007669"/>
    <property type="project" value="UniProtKB-SubCell"/>
</dbReference>
<keyword evidence="8" id="KW-1185">Reference proteome</keyword>
<feature type="transmembrane region" description="Helical" evidence="5">
    <location>
        <begin position="355"/>
        <end position="377"/>
    </location>
</feature>
<dbReference type="Pfam" id="PF07690">
    <property type="entry name" value="MFS_1"/>
    <property type="match status" value="1"/>
</dbReference>
<evidence type="ECO:0000256" key="3">
    <source>
        <dbReference type="ARBA" id="ARBA00022989"/>
    </source>
</evidence>
<evidence type="ECO:0000256" key="4">
    <source>
        <dbReference type="ARBA" id="ARBA00023136"/>
    </source>
</evidence>
<evidence type="ECO:0000256" key="2">
    <source>
        <dbReference type="ARBA" id="ARBA00022692"/>
    </source>
</evidence>
<dbReference type="SUPFAM" id="SSF103473">
    <property type="entry name" value="MFS general substrate transporter"/>
    <property type="match status" value="1"/>
</dbReference>
<keyword evidence="3 5" id="KW-1133">Transmembrane helix</keyword>
<dbReference type="InterPro" id="IPR011701">
    <property type="entry name" value="MFS"/>
</dbReference>
<dbReference type="EMBL" id="VCKW01000028">
    <property type="protein sequence ID" value="TMR04823.1"/>
    <property type="molecule type" value="Genomic_DNA"/>
</dbReference>
<feature type="domain" description="Major facilitator superfamily (MFS) profile" evidence="6">
    <location>
        <begin position="195"/>
        <end position="396"/>
    </location>
</feature>
<organism evidence="7 8">
    <name type="scientific">Actinomadura soli</name>
    <dbReference type="NCBI Taxonomy" id="2508997"/>
    <lineage>
        <taxon>Bacteria</taxon>
        <taxon>Bacillati</taxon>
        <taxon>Actinomycetota</taxon>
        <taxon>Actinomycetes</taxon>
        <taxon>Streptosporangiales</taxon>
        <taxon>Thermomonosporaceae</taxon>
        <taxon>Actinomadura</taxon>
    </lineage>
</organism>
<accession>A0A5C4JHD0</accession>
<feature type="transmembrane region" description="Helical" evidence="5">
    <location>
        <begin position="72"/>
        <end position="91"/>
    </location>
</feature>
<dbReference type="PANTHER" id="PTHR11360:SF284">
    <property type="entry name" value="EG:103B4.3 PROTEIN-RELATED"/>
    <property type="match status" value="1"/>
</dbReference>
<keyword evidence="2 5" id="KW-0812">Transmembrane</keyword>
<evidence type="ECO:0000256" key="1">
    <source>
        <dbReference type="ARBA" id="ARBA00004651"/>
    </source>
</evidence>
<evidence type="ECO:0000313" key="7">
    <source>
        <dbReference type="EMBL" id="TMR04823.1"/>
    </source>
</evidence>
<keyword evidence="4 5" id="KW-0472">Membrane</keyword>
<gene>
    <name evidence="7" type="ORF">ETD83_07985</name>
</gene>
<name>A0A5C4JHD0_9ACTN</name>
<dbReference type="InterPro" id="IPR050327">
    <property type="entry name" value="Proton-linked_MCT"/>
</dbReference>
<dbReference type="GO" id="GO:0022857">
    <property type="term" value="F:transmembrane transporter activity"/>
    <property type="evidence" value="ECO:0007669"/>
    <property type="project" value="InterPro"/>
</dbReference>
<feature type="transmembrane region" description="Helical" evidence="5">
    <location>
        <begin position="45"/>
        <end position="65"/>
    </location>
</feature>
<sequence>MMGQRRVAGAALAAQAVSFGLNFSAGVFFAPVSGAYGLSATTLAVAAGLATAVTGPAQPVVGALVDRLGARLVLLAGLTLISTGYVVLAAVREPWQFVAAYVVFGGLGFAASSSLVVTALIGRSAGDRVGAALARAAVGINLGQVLVPWAATALFGPVGVRGAYLALGLTGLLAMAVLAAVLPREGRPVPEPSGAVRLRGKGRLLASFGLHSATLYVLILLLPKYATELGWTAAEAGRLVAAGAVAAAISQLAVARLLRRFEPETLLRAVHTVRAVALALAATATGPLPLIAAAVVFGTASFTVIPLTMTLLTRDLGGARLGRGLAPAWVIHQVSAGLALGVAAAVHAATGSYRGYFALGVALSLTAAILAGPVPAVRTSLTALTTRWIYRKENAR</sequence>
<proteinExistence type="predicted"/>
<evidence type="ECO:0000256" key="5">
    <source>
        <dbReference type="SAM" id="Phobius"/>
    </source>
</evidence>
<feature type="transmembrane region" description="Helical" evidence="5">
    <location>
        <begin position="204"/>
        <end position="226"/>
    </location>
</feature>